<protein>
    <submittedName>
        <fullName evidence="1">DUF3107 family protein</fullName>
    </submittedName>
</protein>
<dbReference type="AlphaFoldDB" id="A0A7K3TJK5"/>
<dbReference type="Proteomes" id="UP000469763">
    <property type="component" value="Unassembled WGS sequence"/>
</dbReference>
<dbReference type="OrthoDB" id="3268468at2"/>
<sequence>MDIELGVQNVARPVTFSTEAGADEVGAAIDKAIAEGRPIDLTDDKGRRIIVPAAALGYAIIGSETKHAVGFGALDA</sequence>
<gene>
    <name evidence="1" type="ORF">GFD22_10015</name>
</gene>
<keyword evidence="2" id="KW-1185">Reference proteome</keyword>
<dbReference type="EMBL" id="WHZY01000021">
    <property type="protein sequence ID" value="NEG79295.1"/>
    <property type="molecule type" value="Genomic_DNA"/>
</dbReference>
<reference evidence="1 2" key="1">
    <citation type="submission" date="2019-10" db="EMBL/GenBank/DDBJ databases">
        <title>Bifidobacterium from non-human primates.</title>
        <authorList>
            <person name="Modesto M."/>
        </authorList>
    </citation>
    <scope>NUCLEOTIDE SEQUENCE [LARGE SCALE GENOMIC DNA]</scope>
    <source>
        <strain evidence="1 2">TREC</strain>
    </source>
</reference>
<evidence type="ECO:0000313" key="1">
    <source>
        <dbReference type="EMBL" id="NEG79295.1"/>
    </source>
</evidence>
<evidence type="ECO:0000313" key="2">
    <source>
        <dbReference type="Proteomes" id="UP000469763"/>
    </source>
</evidence>
<dbReference type="Pfam" id="PF11305">
    <property type="entry name" value="DUF3107"/>
    <property type="match status" value="1"/>
</dbReference>
<proteinExistence type="predicted"/>
<comment type="caution">
    <text evidence="1">The sequence shown here is derived from an EMBL/GenBank/DDBJ whole genome shotgun (WGS) entry which is preliminary data.</text>
</comment>
<name>A0A7K3TJK5_9BIFI</name>
<organism evidence="1 2">
    <name type="scientific">Bifidobacterium avesanii</name>
    <dbReference type="NCBI Taxonomy" id="1798157"/>
    <lineage>
        <taxon>Bacteria</taxon>
        <taxon>Bacillati</taxon>
        <taxon>Actinomycetota</taxon>
        <taxon>Actinomycetes</taxon>
        <taxon>Bifidobacteriales</taxon>
        <taxon>Bifidobacteriaceae</taxon>
        <taxon>Bifidobacterium</taxon>
    </lineage>
</organism>
<dbReference type="InterPro" id="IPR021456">
    <property type="entry name" value="DUF3107"/>
</dbReference>
<dbReference type="RefSeq" id="WP_152351046.1">
    <property type="nucleotide sequence ID" value="NZ_WBSN01000021.1"/>
</dbReference>
<accession>A0A7K3TJK5</accession>